<dbReference type="PANTHER" id="PTHR12592:SF0">
    <property type="entry name" value="ATP-DEPENDENT (S)-NAD(P)H-HYDRATE DEHYDRATASE"/>
    <property type="match status" value="1"/>
</dbReference>
<dbReference type="PROSITE" id="PS01050">
    <property type="entry name" value="YJEF_C_2"/>
    <property type="match status" value="1"/>
</dbReference>
<evidence type="ECO:0000256" key="15">
    <source>
        <dbReference type="ARBA" id="ARBA00048238"/>
    </source>
</evidence>
<comment type="catalytic activity">
    <reaction evidence="16 17 19">
        <text>(6S)-NADPHX + ADP = AMP + phosphate + NADPH + H(+)</text>
        <dbReference type="Rhea" id="RHEA:32235"/>
        <dbReference type="ChEBI" id="CHEBI:15378"/>
        <dbReference type="ChEBI" id="CHEBI:43474"/>
        <dbReference type="ChEBI" id="CHEBI:57783"/>
        <dbReference type="ChEBI" id="CHEBI:64076"/>
        <dbReference type="ChEBI" id="CHEBI:456215"/>
        <dbReference type="ChEBI" id="CHEBI:456216"/>
        <dbReference type="EC" id="4.2.1.136"/>
    </reaction>
</comment>
<keyword evidence="10 17" id="KW-0520">NAD</keyword>
<dbReference type="InterPro" id="IPR017953">
    <property type="entry name" value="Carbohydrate_kinase_pred_CS"/>
</dbReference>
<dbReference type="Gene3D" id="3.40.50.10260">
    <property type="entry name" value="YjeF N-terminal domain"/>
    <property type="match status" value="1"/>
</dbReference>
<keyword evidence="23" id="KW-1185">Reference proteome</keyword>
<feature type="binding site" evidence="17">
    <location>
        <position position="494"/>
    </location>
    <ligand>
        <name>(6S)-NADPHX</name>
        <dbReference type="ChEBI" id="CHEBI:64076"/>
    </ligand>
</feature>
<accession>A0ABV3RSK6</accession>
<keyword evidence="11 18" id="KW-0413">Isomerase</keyword>
<evidence type="ECO:0000256" key="1">
    <source>
        <dbReference type="ARBA" id="ARBA00000013"/>
    </source>
</evidence>
<comment type="similarity">
    <text evidence="4 19">In the C-terminal section; belongs to the NnrD/CARKD family.</text>
</comment>
<evidence type="ECO:0000256" key="8">
    <source>
        <dbReference type="ARBA" id="ARBA00022857"/>
    </source>
</evidence>
<evidence type="ECO:0000256" key="2">
    <source>
        <dbReference type="ARBA" id="ARBA00000909"/>
    </source>
</evidence>
<evidence type="ECO:0000256" key="16">
    <source>
        <dbReference type="ARBA" id="ARBA00049209"/>
    </source>
</evidence>
<dbReference type="InterPro" id="IPR029056">
    <property type="entry name" value="Ribokinase-like"/>
</dbReference>
<dbReference type="SUPFAM" id="SSF64153">
    <property type="entry name" value="YjeF N-terminal domain-like"/>
    <property type="match status" value="1"/>
</dbReference>
<comment type="function">
    <text evidence="14 19">Bifunctional enzyme that catalyzes the epimerization of the S- and R-forms of NAD(P)HX and the dehydration of the S-form of NAD(P)HX at the expense of ADP, which is converted to AMP. This allows the repair of both epimers of NAD(P)HX, a damaged form of NAD(P)H that is a result of enzymatic or heat-dependent hydration.</text>
</comment>
<dbReference type="PANTHER" id="PTHR12592">
    <property type="entry name" value="ATP-DEPENDENT (S)-NAD(P)H-HYDRATE DEHYDRATASE FAMILY MEMBER"/>
    <property type="match status" value="1"/>
</dbReference>
<dbReference type="Pfam" id="PF03853">
    <property type="entry name" value="YjeF_N"/>
    <property type="match status" value="1"/>
</dbReference>
<gene>
    <name evidence="17" type="primary">nnrD</name>
    <name evidence="18" type="synonym">nnrE</name>
    <name evidence="22" type="ORF">AB2B41_20435</name>
</gene>
<feature type="domain" description="YjeF N-terminal" evidence="21">
    <location>
        <begin position="10"/>
        <end position="238"/>
    </location>
</feature>
<feature type="binding site" evidence="18">
    <location>
        <position position="128"/>
    </location>
    <ligand>
        <name>K(+)</name>
        <dbReference type="ChEBI" id="CHEBI:29103"/>
    </ligand>
</feature>
<evidence type="ECO:0000256" key="13">
    <source>
        <dbReference type="ARBA" id="ARBA00023268"/>
    </source>
</evidence>
<keyword evidence="13" id="KW-0511">Multifunctional enzyme</keyword>
<feature type="binding site" evidence="17">
    <location>
        <position position="300"/>
    </location>
    <ligand>
        <name>(6S)-NADPHX</name>
        <dbReference type="ChEBI" id="CHEBI:64076"/>
    </ligand>
</feature>
<keyword evidence="9 18" id="KW-0630">Potassium</keyword>
<comment type="similarity">
    <text evidence="18">Belongs to the NnrE/AIBP family.</text>
</comment>
<dbReference type="Proteomes" id="UP001556098">
    <property type="component" value="Unassembled WGS sequence"/>
</dbReference>
<comment type="similarity">
    <text evidence="3 19">In the N-terminal section; belongs to the NnrE/AIBP family.</text>
</comment>
<dbReference type="NCBIfam" id="TIGR00196">
    <property type="entry name" value="yjeF_cterm"/>
    <property type="match status" value="1"/>
</dbReference>
<dbReference type="InterPro" id="IPR036652">
    <property type="entry name" value="YjeF_N_dom_sf"/>
</dbReference>
<evidence type="ECO:0000313" key="22">
    <source>
        <dbReference type="EMBL" id="MEW9921981.1"/>
    </source>
</evidence>
<dbReference type="PROSITE" id="PS51383">
    <property type="entry name" value="YJEF_C_3"/>
    <property type="match status" value="1"/>
</dbReference>
<dbReference type="InterPro" id="IPR030677">
    <property type="entry name" value="Nnr"/>
</dbReference>
<evidence type="ECO:0000259" key="20">
    <source>
        <dbReference type="PROSITE" id="PS51383"/>
    </source>
</evidence>
<comment type="similarity">
    <text evidence="17">Belongs to the NnrD/CARKD family.</text>
</comment>
<feature type="binding site" evidence="17">
    <location>
        <begin position="460"/>
        <end position="464"/>
    </location>
    <ligand>
        <name>AMP</name>
        <dbReference type="ChEBI" id="CHEBI:456215"/>
    </ligand>
</feature>
<dbReference type="InterPro" id="IPR004443">
    <property type="entry name" value="YjeF_N_dom"/>
</dbReference>
<name>A0ABV3RSK6_9RHOB</name>
<feature type="binding site" evidence="17">
    <location>
        <position position="421"/>
    </location>
    <ligand>
        <name>(6S)-NADPHX</name>
        <dbReference type="ChEBI" id="CHEBI:64076"/>
    </ligand>
</feature>
<dbReference type="Pfam" id="PF01256">
    <property type="entry name" value="Carb_kinase"/>
    <property type="match status" value="1"/>
</dbReference>
<comment type="catalytic activity">
    <reaction evidence="1 18 19">
        <text>(6R)-NADHX = (6S)-NADHX</text>
        <dbReference type="Rhea" id="RHEA:32215"/>
        <dbReference type="ChEBI" id="CHEBI:64074"/>
        <dbReference type="ChEBI" id="CHEBI:64075"/>
        <dbReference type="EC" id="5.1.99.6"/>
    </reaction>
</comment>
<dbReference type="SUPFAM" id="SSF53613">
    <property type="entry name" value="Ribokinase-like"/>
    <property type="match status" value="1"/>
</dbReference>
<keyword evidence="5 18" id="KW-0479">Metal-binding</keyword>
<keyword evidence="12 17" id="KW-0456">Lyase</keyword>
<dbReference type="HAMAP" id="MF_01965">
    <property type="entry name" value="NADHX_dehydratase"/>
    <property type="match status" value="1"/>
</dbReference>
<feature type="binding site" evidence="17">
    <location>
        <position position="493"/>
    </location>
    <ligand>
        <name>AMP</name>
        <dbReference type="ChEBI" id="CHEBI:456215"/>
    </ligand>
</feature>
<comment type="cofactor">
    <cofactor evidence="18 19">
        <name>K(+)</name>
        <dbReference type="ChEBI" id="CHEBI:29103"/>
    </cofactor>
    <text evidence="18 19">Binds 1 potassium ion per subunit.</text>
</comment>
<comment type="catalytic activity">
    <reaction evidence="2 18 19">
        <text>(6R)-NADPHX = (6S)-NADPHX</text>
        <dbReference type="Rhea" id="RHEA:32227"/>
        <dbReference type="ChEBI" id="CHEBI:64076"/>
        <dbReference type="ChEBI" id="CHEBI:64077"/>
        <dbReference type="EC" id="5.1.99.6"/>
    </reaction>
</comment>
<feature type="domain" description="YjeF C-terminal" evidence="20">
    <location>
        <begin position="263"/>
        <end position="550"/>
    </location>
</feature>
<sequence>MTELLSAQQMRDIEKAAMDSGEVTGLELMERAGQGVVDAILAEWPELQKGKRRAVVLCGPGNNGGDGFVIARLLAEREWAVRVHLFGDPAKLPPDAKVNHDRWAADHGVLPMTADDVFAGERPDVFVDAVFGIGLTRPLPEHVARALDVKGMKAWKRAHEIRRVAVDCPSGLDLDRGVVPSDMEPDDPEADPWPRTLNVAELTVTFHTPKLGHYLGLGPGLCRKLAIVDIGVGPFVPERAMVGMHPDSERVRLVAPTFAGTPLRPRMWPMSHIAKSRGMGHKFDHGHVIVFAGGVGRGGAARMAARAALRAGAGLVTVLCPPAAVIENACHLDAVMLRALAKDQALAEVIDERVSGFVVGPGMGVSEWTRKRVIEVLGRRAEGAAHRDPIVVLDADALTSFEGDPQTLFAHTHGRTVLTPHEGEFGRLFPDLSGPARAGMSKIHAVRAAADRAGCIVLVKGPDTVIAAPGGGASVHAAAYGREVPWLATAGAGDVLAGLIAGLGAPHTSSEAYAMTEIAAWLHVEAARRFGPGLIAEDLPEQLPGLFAELSG</sequence>
<evidence type="ECO:0000256" key="7">
    <source>
        <dbReference type="ARBA" id="ARBA00022840"/>
    </source>
</evidence>
<comment type="cofactor">
    <cofactor evidence="17">
        <name>Mg(2+)</name>
        <dbReference type="ChEBI" id="CHEBI:18420"/>
    </cofactor>
</comment>
<dbReference type="EC" id="4.2.1.136" evidence="19"/>
<evidence type="ECO:0000256" key="17">
    <source>
        <dbReference type="HAMAP-Rule" id="MF_01965"/>
    </source>
</evidence>
<evidence type="ECO:0000256" key="9">
    <source>
        <dbReference type="ARBA" id="ARBA00022958"/>
    </source>
</evidence>
<organism evidence="22 23">
    <name type="scientific">Sulfitobacter sediminis</name>
    <dbReference type="NCBI Taxonomy" id="3234186"/>
    <lineage>
        <taxon>Bacteria</taxon>
        <taxon>Pseudomonadati</taxon>
        <taxon>Pseudomonadota</taxon>
        <taxon>Alphaproteobacteria</taxon>
        <taxon>Rhodobacterales</taxon>
        <taxon>Roseobacteraceae</taxon>
        <taxon>Sulfitobacter</taxon>
    </lineage>
</organism>
<protein>
    <recommendedName>
        <fullName evidence="19">Bifunctional NAD(P)H-hydrate repair enzyme</fullName>
    </recommendedName>
    <alternativeName>
        <fullName evidence="19">Nicotinamide nucleotide repair protein</fullName>
    </alternativeName>
    <domain>
        <recommendedName>
            <fullName evidence="19">ADP-dependent (S)-NAD(P)H-hydrate dehydratase</fullName>
            <ecNumber evidence="19">4.2.1.136</ecNumber>
        </recommendedName>
        <alternativeName>
            <fullName evidence="19">ADP-dependent NAD(P)HX dehydratase</fullName>
        </alternativeName>
    </domain>
    <domain>
        <recommendedName>
            <fullName evidence="19">NAD(P)H-hydrate epimerase</fullName>
            <ecNumber evidence="19">5.1.99.6</ecNumber>
        </recommendedName>
    </domain>
</protein>
<dbReference type="EMBL" id="JBFNXX010000027">
    <property type="protein sequence ID" value="MEW9921981.1"/>
    <property type="molecule type" value="Genomic_DNA"/>
</dbReference>
<dbReference type="EC" id="5.1.99.6" evidence="19"/>
<evidence type="ECO:0000256" key="14">
    <source>
        <dbReference type="ARBA" id="ARBA00025153"/>
    </source>
</evidence>
<evidence type="ECO:0000256" key="4">
    <source>
        <dbReference type="ARBA" id="ARBA00009524"/>
    </source>
</evidence>
<evidence type="ECO:0000256" key="12">
    <source>
        <dbReference type="ARBA" id="ARBA00023239"/>
    </source>
</evidence>
<evidence type="ECO:0000256" key="3">
    <source>
        <dbReference type="ARBA" id="ARBA00006001"/>
    </source>
</evidence>
<feature type="binding site" evidence="17">
    <location>
        <position position="362"/>
    </location>
    <ligand>
        <name>(6S)-NADPHX</name>
        <dbReference type="ChEBI" id="CHEBI:64076"/>
    </ligand>
</feature>
<evidence type="ECO:0000259" key="21">
    <source>
        <dbReference type="PROSITE" id="PS51385"/>
    </source>
</evidence>
<dbReference type="PROSITE" id="PS51385">
    <property type="entry name" value="YJEF_N"/>
    <property type="match status" value="1"/>
</dbReference>
<dbReference type="CDD" id="cd01171">
    <property type="entry name" value="YXKO-related"/>
    <property type="match status" value="1"/>
</dbReference>
<comment type="caution">
    <text evidence="22">The sequence shown here is derived from an EMBL/GenBank/DDBJ whole genome shotgun (WGS) entry which is preliminary data.</text>
</comment>
<feature type="binding site" evidence="18">
    <location>
        <position position="167"/>
    </location>
    <ligand>
        <name>(6S)-NADPHX</name>
        <dbReference type="ChEBI" id="CHEBI:64076"/>
    </ligand>
</feature>
<evidence type="ECO:0000313" key="23">
    <source>
        <dbReference type="Proteomes" id="UP001556098"/>
    </source>
</evidence>
<comment type="function">
    <text evidence="17">Catalyzes the dehydration of the S-form of NAD(P)HX at the expense of ADP, which is converted to AMP. Together with NAD(P)HX epimerase, which catalyzes the epimerization of the S- and R-forms, the enzyme allows the repair of both epimers of NAD(P)HX, a damaged form of NAD(P)H that is a result of enzymatic or heat-dependent hydration.</text>
</comment>
<dbReference type="RefSeq" id="WP_367879680.1">
    <property type="nucleotide sequence ID" value="NZ_JBFNXX010000027.1"/>
</dbReference>
<dbReference type="HAMAP" id="MF_01966">
    <property type="entry name" value="NADHX_epimerase"/>
    <property type="match status" value="1"/>
</dbReference>
<feature type="binding site" evidence="18">
    <location>
        <begin position="62"/>
        <end position="66"/>
    </location>
    <ligand>
        <name>(6S)-NADPHX</name>
        <dbReference type="ChEBI" id="CHEBI:64076"/>
    </ligand>
</feature>
<evidence type="ECO:0000256" key="18">
    <source>
        <dbReference type="HAMAP-Rule" id="MF_01966"/>
    </source>
</evidence>
<reference evidence="22 23" key="1">
    <citation type="submission" date="2024-07" db="EMBL/GenBank/DDBJ databases">
        <title>Marimonas sp.nov., isolated from tidal-flat sediment.</title>
        <authorList>
            <person name="Jayan J.N."/>
            <person name="Lee S.S."/>
        </authorList>
    </citation>
    <scope>NUCLEOTIDE SEQUENCE [LARGE SCALE GENOMIC DNA]</scope>
    <source>
        <strain evidence="22 23">MJW-29</strain>
    </source>
</reference>
<evidence type="ECO:0000256" key="19">
    <source>
        <dbReference type="PIRNR" id="PIRNR017184"/>
    </source>
</evidence>
<proteinExistence type="inferred from homology"/>
<keyword evidence="6 17" id="KW-0547">Nucleotide-binding</keyword>
<comment type="subunit">
    <text evidence="17">Homotetramer.</text>
</comment>
<keyword evidence="8 17" id="KW-0521">NADP</keyword>
<feature type="binding site" evidence="18">
    <location>
        <position position="170"/>
    </location>
    <ligand>
        <name>K(+)</name>
        <dbReference type="ChEBI" id="CHEBI:29103"/>
    </ligand>
</feature>
<comment type="catalytic activity">
    <reaction evidence="15 17 19">
        <text>(6S)-NADHX + ADP = AMP + phosphate + NADH + H(+)</text>
        <dbReference type="Rhea" id="RHEA:32223"/>
        <dbReference type="ChEBI" id="CHEBI:15378"/>
        <dbReference type="ChEBI" id="CHEBI:43474"/>
        <dbReference type="ChEBI" id="CHEBI:57945"/>
        <dbReference type="ChEBI" id="CHEBI:64074"/>
        <dbReference type="ChEBI" id="CHEBI:456215"/>
        <dbReference type="ChEBI" id="CHEBI:456216"/>
        <dbReference type="EC" id="4.2.1.136"/>
    </reaction>
</comment>
<feature type="binding site" evidence="18">
    <location>
        <begin position="132"/>
        <end position="138"/>
    </location>
    <ligand>
        <name>(6S)-NADPHX</name>
        <dbReference type="ChEBI" id="CHEBI:64076"/>
    </ligand>
</feature>
<feature type="binding site" evidence="18">
    <location>
        <position position="63"/>
    </location>
    <ligand>
        <name>K(+)</name>
        <dbReference type="ChEBI" id="CHEBI:29103"/>
    </ligand>
</feature>
<evidence type="ECO:0000256" key="5">
    <source>
        <dbReference type="ARBA" id="ARBA00022723"/>
    </source>
</evidence>
<comment type="caution">
    <text evidence="18">Lacks conserved residue(s) required for the propagation of feature annotation.</text>
</comment>
<evidence type="ECO:0000256" key="10">
    <source>
        <dbReference type="ARBA" id="ARBA00023027"/>
    </source>
</evidence>
<evidence type="ECO:0000256" key="11">
    <source>
        <dbReference type="ARBA" id="ARBA00023235"/>
    </source>
</evidence>
<dbReference type="NCBIfam" id="TIGR00197">
    <property type="entry name" value="yjeF_nterm"/>
    <property type="match status" value="1"/>
</dbReference>
<dbReference type="PIRSF" id="PIRSF017184">
    <property type="entry name" value="Nnr"/>
    <property type="match status" value="1"/>
</dbReference>
<keyword evidence="7 17" id="KW-0067">ATP-binding</keyword>
<dbReference type="Gene3D" id="3.40.1190.20">
    <property type="match status" value="1"/>
</dbReference>
<comment type="function">
    <text evidence="18">Catalyzes the epimerization of the S- and R-forms of NAD(P)HX, a damaged form of NAD(P)H that is a result of enzymatic or heat-dependent hydration. This is a prerequisite for the S-specific NAD(P)H-hydrate dehydratase to allow the repair of both epimers of NAD(P)HX.</text>
</comment>
<evidence type="ECO:0000256" key="6">
    <source>
        <dbReference type="ARBA" id="ARBA00022741"/>
    </source>
</evidence>
<dbReference type="InterPro" id="IPR000631">
    <property type="entry name" value="CARKD"/>
</dbReference>